<keyword evidence="2" id="KW-1133">Transmembrane helix</keyword>
<feature type="coiled-coil region" evidence="1">
    <location>
        <begin position="69"/>
        <end position="96"/>
    </location>
</feature>
<proteinExistence type="predicted"/>
<keyword evidence="2" id="KW-0812">Transmembrane</keyword>
<keyword evidence="4" id="KW-1185">Reference proteome</keyword>
<feature type="transmembrane region" description="Helical" evidence="2">
    <location>
        <begin position="106"/>
        <end position="126"/>
    </location>
</feature>
<accession>A0AAE1XIS9</accession>
<dbReference type="Proteomes" id="UP001293254">
    <property type="component" value="Unassembled WGS sequence"/>
</dbReference>
<comment type="caution">
    <text evidence="3">The sequence shown here is derived from an EMBL/GenBank/DDBJ whole genome shotgun (WGS) entry which is preliminary data.</text>
</comment>
<dbReference type="AlphaFoldDB" id="A0AAE1XIS9"/>
<evidence type="ECO:0000313" key="3">
    <source>
        <dbReference type="EMBL" id="KAK4412538.1"/>
    </source>
</evidence>
<name>A0AAE1XIS9_9LAMI</name>
<organism evidence="3 4">
    <name type="scientific">Sesamum alatum</name>
    <dbReference type="NCBI Taxonomy" id="300844"/>
    <lineage>
        <taxon>Eukaryota</taxon>
        <taxon>Viridiplantae</taxon>
        <taxon>Streptophyta</taxon>
        <taxon>Embryophyta</taxon>
        <taxon>Tracheophyta</taxon>
        <taxon>Spermatophyta</taxon>
        <taxon>Magnoliopsida</taxon>
        <taxon>eudicotyledons</taxon>
        <taxon>Gunneridae</taxon>
        <taxon>Pentapetalae</taxon>
        <taxon>asterids</taxon>
        <taxon>lamiids</taxon>
        <taxon>Lamiales</taxon>
        <taxon>Pedaliaceae</taxon>
        <taxon>Sesamum</taxon>
    </lineage>
</organism>
<reference evidence="3" key="2">
    <citation type="journal article" date="2024" name="Plant">
        <title>Genomic evolution and insights into agronomic trait innovations of Sesamum species.</title>
        <authorList>
            <person name="Miao H."/>
            <person name="Wang L."/>
            <person name="Qu L."/>
            <person name="Liu H."/>
            <person name="Sun Y."/>
            <person name="Le M."/>
            <person name="Wang Q."/>
            <person name="Wei S."/>
            <person name="Zheng Y."/>
            <person name="Lin W."/>
            <person name="Duan Y."/>
            <person name="Cao H."/>
            <person name="Xiong S."/>
            <person name="Wang X."/>
            <person name="Wei L."/>
            <person name="Li C."/>
            <person name="Ma Q."/>
            <person name="Ju M."/>
            <person name="Zhao R."/>
            <person name="Li G."/>
            <person name="Mu C."/>
            <person name="Tian Q."/>
            <person name="Mei H."/>
            <person name="Zhang T."/>
            <person name="Gao T."/>
            <person name="Zhang H."/>
        </authorList>
    </citation>
    <scope>NUCLEOTIDE SEQUENCE</scope>
    <source>
        <strain evidence="3">3651</strain>
    </source>
</reference>
<dbReference type="EMBL" id="JACGWO010000013">
    <property type="protein sequence ID" value="KAK4412538.1"/>
    <property type="molecule type" value="Genomic_DNA"/>
</dbReference>
<evidence type="ECO:0000256" key="2">
    <source>
        <dbReference type="SAM" id="Phobius"/>
    </source>
</evidence>
<keyword evidence="1" id="KW-0175">Coiled coil</keyword>
<protein>
    <submittedName>
        <fullName evidence="3">Uncharacterized protein</fullName>
    </submittedName>
</protein>
<evidence type="ECO:0000313" key="4">
    <source>
        <dbReference type="Proteomes" id="UP001293254"/>
    </source>
</evidence>
<evidence type="ECO:0000256" key="1">
    <source>
        <dbReference type="SAM" id="Coils"/>
    </source>
</evidence>
<gene>
    <name evidence="3" type="ORF">Salat_2900900</name>
</gene>
<reference evidence="3" key="1">
    <citation type="submission" date="2020-06" db="EMBL/GenBank/DDBJ databases">
        <authorList>
            <person name="Li T."/>
            <person name="Hu X."/>
            <person name="Zhang T."/>
            <person name="Song X."/>
            <person name="Zhang H."/>
            <person name="Dai N."/>
            <person name="Sheng W."/>
            <person name="Hou X."/>
            <person name="Wei L."/>
        </authorList>
    </citation>
    <scope>NUCLEOTIDE SEQUENCE</scope>
    <source>
        <strain evidence="3">3651</strain>
        <tissue evidence="3">Leaf</tissue>
    </source>
</reference>
<sequence length="127" mass="14838">MIRQKVPDKVVRLRIMMCLVHASAAIRFCLGHRGPIPIPVDVFVDARGYYCGTFQWVDPPMCRRSKEVIPGLLNRISQYESEVKRANERVGEMQEVVRHHQHRLRWALVSWTLTVMIILSLLSLRFL</sequence>
<keyword evidence="2" id="KW-0472">Membrane</keyword>